<reference evidence="8" key="1">
    <citation type="submission" date="2021-01" db="EMBL/GenBank/DDBJ databases">
        <title>Whole genome shotgun sequence of Planosporangium mesophilum NBRC 109066.</title>
        <authorList>
            <person name="Komaki H."/>
            <person name="Tamura T."/>
        </authorList>
    </citation>
    <scope>NUCLEOTIDE SEQUENCE</scope>
    <source>
        <strain evidence="8">NBRC 109066</strain>
    </source>
</reference>
<dbReference type="InterPro" id="IPR051784">
    <property type="entry name" value="Nod_factor_ABC_transporter"/>
</dbReference>
<keyword evidence="4 6" id="KW-0472">Membrane</keyword>
<comment type="similarity">
    <text evidence="6">Belongs to the ABC-2 integral membrane protein family.</text>
</comment>
<evidence type="ECO:0000313" key="8">
    <source>
        <dbReference type="EMBL" id="GII20802.1"/>
    </source>
</evidence>
<dbReference type="GO" id="GO:0043190">
    <property type="term" value="C:ATP-binding cassette (ABC) transporter complex"/>
    <property type="evidence" value="ECO:0007669"/>
    <property type="project" value="InterPro"/>
</dbReference>
<evidence type="ECO:0000313" key="9">
    <source>
        <dbReference type="Proteomes" id="UP000599074"/>
    </source>
</evidence>
<sequence length="277" mass="29784">MTTVADQSVTRAANRRPGALALGLSRGVLELKQFARTRAYLVFTLLFPVVIVLIFGAAFHGSAGGGVSLSQYFVTGMIASGFLATGFQNLAIQIPIERSRGVLKRLVGTPMPRSAYFIGKIVMVLVISAISTAVLLAMAVAFYDLPLPSSPTKWLTFGWVSLLGVTACTLLGIAYSSLARSGRAAPSMTTPVALVLQIISGVFIVFTALPGWMQQVAALFPLKWMTQGLRSVFLPDSFAQREVAHSWELGRVALVLGVWCVAGLILCLLTFRWTDED</sequence>
<dbReference type="RefSeq" id="WP_168112943.1">
    <property type="nucleotide sequence ID" value="NZ_BOON01000003.1"/>
</dbReference>
<evidence type="ECO:0000256" key="5">
    <source>
        <dbReference type="ARBA" id="ARBA00023251"/>
    </source>
</evidence>
<dbReference type="PROSITE" id="PS51012">
    <property type="entry name" value="ABC_TM2"/>
    <property type="match status" value="1"/>
</dbReference>
<feature type="transmembrane region" description="Helical" evidence="6">
    <location>
        <begin position="39"/>
        <end position="60"/>
    </location>
</feature>
<dbReference type="PANTHER" id="PTHR43229:SF2">
    <property type="entry name" value="NODULATION PROTEIN J"/>
    <property type="match status" value="1"/>
</dbReference>
<protein>
    <recommendedName>
        <fullName evidence="6">Transport permease protein</fullName>
    </recommendedName>
</protein>
<evidence type="ECO:0000256" key="2">
    <source>
        <dbReference type="ARBA" id="ARBA00022692"/>
    </source>
</evidence>
<dbReference type="GO" id="GO:0140359">
    <property type="term" value="F:ABC-type transporter activity"/>
    <property type="evidence" value="ECO:0007669"/>
    <property type="project" value="InterPro"/>
</dbReference>
<dbReference type="Pfam" id="PF01061">
    <property type="entry name" value="ABC2_membrane"/>
    <property type="match status" value="1"/>
</dbReference>
<organism evidence="8 9">
    <name type="scientific">Planosporangium mesophilum</name>
    <dbReference type="NCBI Taxonomy" id="689768"/>
    <lineage>
        <taxon>Bacteria</taxon>
        <taxon>Bacillati</taxon>
        <taxon>Actinomycetota</taxon>
        <taxon>Actinomycetes</taxon>
        <taxon>Micromonosporales</taxon>
        <taxon>Micromonosporaceae</taxon>
        <taxon>Planosporangium</taxon>
    </lineage>
</organism>
<feature type="transmembrane region" description="Helical" evidence="6">
    <location>
        <begin position="154"/>
        <end position="178"/>
    </location>
</feature>
<dbReference type="Proteomes" id="UP000599074">
    <property type="component" value="Unassembled WGS sequence"/>
</dbReference>
<feature type="transmembrane region" description="Helical" evidence="6">
    <location>
        <begin position="190"/>
        <end position="213"/>
    </location>
</feature>
<comment type="caution">
    <text evidence="8">The sequence shown here is derived from an EMBL/GenBank/DDBJ whole genome shotgun (WGS) entry which is preliminary data.</text>
</comment>
<evidence type="ECO:0000256" key="4">
    <source>
        <dbReference type="ARBA" id="ARBA00023136"/>
    </source>
</evidence>
<dbReference type="AlphaFoldDB" id="A0A8J3T8X8"/>
<keyword evidence="6" id="KW-0813">Transport</keyword>
<keyword evidence="9" id="KW-1185">Reference proteome</keyword>
<evidence type="ECO:0000256" key="3">
    <source>
        <dbReference type="ARBA" id="ARBA00022989"/>
    </source>
</evidence>
<proteinExistence type="inferred from homology"/>
<accession>A0A8J3T8X8</accession>
<dbReference type="PIRSF" id="PIRSF006648">
    <property type="entry name" value="DrrB"/>
    <property type="match status" value="1"/>
</dbReference>
<dbReference type="InterPro" id="IPR013525">
    <property type="entry name" value="ABC2_TM"/>
</dbReference>
<keyword evidence="3 6" id="KW-1133">Transmembrane helix</keyword>
<feature type="transmembrane region" description="Helical" evidence="6">
    <location>
        <begin position="252"/>
        <end position="271"/>
    </location>
</feature>
<feature type="transmembrane region" description="Helical" evidence="6">
    <location>
        <begin position="117"/>
        <end position="142"/>
    </location>
</feature>
<dbReference type="PANTHER" id="PTHR43229">
    <property type="entry name" value="NODULATION PROTEIN J"/>
    <property type="match status" value="1"/>
</dbReference>
<gene>
    <name evidence="8" type="ORF">Pme01_03990</name>
</gene>
<keyword evidence="2 6" id="KW-0812">Transmembrane</keyword>
<keyword evidence="6" id="KW-1003">Cell membrane</keyword>
<name>A0A8J3T8X8_9ACTN</name>
<dbReference type="GO" id="GO:0046677">
    <property type="term" value="P:response to antibiotic"/>
    <property type="evidence" value="ECO:0007669"/>
    <property type="project" value="UniProtKB-KW"/>
</dbReference>
<dbReference type="InterPro" id="IPR000412">
    <property type="entry name" value="ABC_2_transport"/>
</dbReference>
<dbReference type="InterPro" id="IPR047817">
    <property type="entry name" value="ABC2_TM_bact-type"/>
</dbReference>
<evidence type="ECO:0000259" key="7">
    <source>
        <dbReference type="PROSITE" id="PS51012"/>
    </source>
</evidence>
<feature type="domain" description="ABC transmembrane type-2" evidence="7">
    <location>
        <begin position="39"/>
        <end position="274"/>
    </location>
</feature>
<comment type="subcellular location">
    <subcellularLocation>
        <location evidence="6">Cell membrane</location>
        <topology evidence="6">Multi-pass membrane protein</topology>
    </subcellularLocation>
    <subcellularLocation>
        <location evidence="1">Membrane</location>
        <topology evidence="1">Multi-pass membrane protein</topology>
    </subcellularLocation>
</comment>
<dbReference type="EMBL" id="BOON01000003">
    <property type="protein sequence ID" value="GII20802.1"/>
    <property type="molecule type" value="Genomic_DNA"/>
</dbReference>
<evidence type="ECO:0000256" key="1">
    <source>
        <dbReference type="ARBA" id="ARBA00004141"/>
    </source>
</evidence>
<evidence type="ECO:0000256" key="6">
    <source>
        <dbReference type="RuleBase" id="RU361157"/>
    </source>
</evidence>
<feature type="transmembrane region" description="Helical" evidence="6">
    <location>
        <begin position="72"/>
        <end position="96"/>
    </location>
</feature>
<keyword evidence="5" id="KW-0046">Antibiotic resistance</keyword>